<protein>
    <submittedName>
        <fullName evidence="1">Uncharacterized protein</fullName>
    </submittedName>
</protein>
<accession>A0A5M8Q684</accession>
<dbReference type="EMBL" id="JBGOGF010000014">
    <property type="protein sequence ID" value="MFA1773586.1"/>
    <property type="molecule type" value="Genomic_DNA"/>
</dbReference>
<dbReference type="OrthoDB" id="894146at2"/>
<reference evidence="1 3" key="2">
    <citation type="submission" date="2019-09" db="EMBL/GenBank/DDBJ databases">
        <title>A bacterium isolated from glacier soil.</title>
        <authorList>
            <person name="Liu Q."/>
        </authorList>
    </citation>
    <scope>NUCLEOTIDE SEQUENCE [LARGE SCALE GENOMIC DNA]</scope>
    <source>
        <strain evidence="1 3">MDT1-10-3</strain>
    </source>
</reference>
<proteinExistence type="predicted"/>
<reference evidence="1 3" key="1">
    <citation type="submission" date="2019-07" db="EMBL/GenBank/DDBJ databases">
        <authorList>
            <person name="Qu J.-H."/>
        </authorList>
    </citation>
    <scope>NUCLEOTIDE SEQUENCE [LARGE SCALE GENOMIC DNA]</scope>
    <source>
        <strain evidence="1 3">MDT1-10-3</strain>
    </source>
</reference>
<evidence type="ECO:0000313" key="1">
    <source>
        <dbReference type="EMBL" id="KAA6430618.1"/>
    </source>
</evidence>
<comment type="caution">
    <text evidence="1">The sequence shown here is derived from an EMBL/GenBank/DDBJ whole genome shotgun (WGS) entry which is preliminary data.</text>
</comment>
<dbReference type="Proteomes" id="UP001570846">
    <property type="component" value="Unassembled WGS sequence"/>
</dbReference>
<gene>
    <name evidence="2" type="ORF">ACD591_19965</name>
    <name evidence="1" type="ORF">FOE74_19275</name>
</gene>
<sequence length="110" mass="12135">MELNEETTQRLQNLLEVLENHMPEASDTVPVILEALAETKQVLGQLVQATAETHPSYSRLEFLSKMLDLSKEEVENGGVEDGLWFGRSVLTFLLNGTSAGTVPVASDKYN</sequence>
<reference evidence="2 4" key="3">
    <citation type="submission" date="2024-08" db="EMBL/GenBank/DDBJ databases">
        <authorList>
            <person name="Wei W."/>
        </authorList>
    </citation>
    <scope>NUCLEOTIDE SEQUENCE [LARGE SCALE GENOMIC DNA]</scope>
    <source>
        <strain evidence="2 4">XU2</strain>
    </source>
</reference>
<organism evidence="1 3">
    <name type="scientific">Rufibacter glacialis</name>
    <dbReference type="NCBI Taxonomy" id="1259555"/>
    <lineage>
        <taxon>Bacteria</taxon>
        <taxon>Pseudomonadati</taxon>
        <taxon>Bacteroidota</taxon>
        <taxon>Cytophagia</taxon>
        <taxon>Cytophagales</taxon>
        <taxon>Hymenobacteraceae</taxon>
        <taxon>Rufibacter</taxon>
    </lineage>
</organism>
<evidence type="ECO:0000313" key="2">
    <source>
        <dbReference type="EMBL" id="MFA1773586.1"/>
    </source>
</evidence>
<dbReference type="AlphaFoldDB" id="A0A5M8Q684"/>
<keyword evidence="4" id="KW-1185">Reference proteome</keyword>
<name>A0A5M8Q684_9BACT</name>
<evidence type="ECO:0000313" key="4">
    <source>
        <dbReference type="Proteomes" id="UP001570846"/>
    </source>
</evidence>
<dbReference type="RefSeq" id="WP_149100275.1">
    <property type="nucleotide sequence ID" value="NZ_BMMG01000008.1"/>
</dbReference>
<dbReference type="Proteomes" id="UP000323866">
    <property type="component" value="Unassembled WGS sequence"/>
</dbReference>
<dbReference type="EMBL" id="VKKZ01000025">
    <property type="protein sequence ID" value="KAA6430618.1"/>
    <property type="molecule type" value="Genomic_DNA"/>
</dbReference>
<evidence type="ECO:0000313" key="3">
    <source>
        <dbReference type="Proteomes" id="UP000323866"/>
    </source>
</evidence>